<evidence type="ECO:0000313" key="2">
    <source>
        <dbReference type="Proteomes" id="UP000800200"/>
    </source>
</evidence>
<evidence type="ECO:0000313" key="1">
    <source>
        <dbReference type="EMBL" id="KAF2180165.1"/>
    </source>
</evidence>
<dbReference type="EMBL" id="ML994660">
    <property type="protein sequence ID" value="KAF2180165.1"/>
    <property type="molecule type" value="Genomic_DNA"/>
</dbReference>
<dbReference type="AlphaFoldDB" id="A0A6A6DM32"/>
<accession>A0A6A6DM32</accession>
<reference evidence="1" key="1">
    <citation type="journal article" date="2020" name="Stud. Mycol.">
        <title>101 Dothideomycetes genomes: a test case for predicting lifestyles and emergence of pathogens.</title>
        <authorList>
            <person name="Haridas S."/>
            <person name="Albert R."/>
            <person name="Binder M."/>
            <person name="Bloem J."/>
            <person name="Labutti K."/>
            <person name="Salamov A."/>
            <person name="Andreopoulos B."/>
            <person name="Baker S."/>
            <person name="Barry K."/>
            <person name="Bills G."/>
            <person name="Bluhm B."/>
            <person name="Cannon C."/>
            <person name="Castanera R."/>
            <person name="Culley D."/>
            <person name="Daum C."/>
            <person name="Ezra D."/>
            <person name="Gonzalez J."/>
            <person name="Henrissat B."/>
            <person name="Kuo A."/>
            <person name="Liang C."/>
            <person name="Lipzen A."/>
            <person name="Lutzoni F."/>
            <person name="Magnuson J."/>
            <person name="Mondo S."/>
            <person name="Nolan M."/>
            <person name="Ohm R."/>
            <person name="Pangilinan J."/>
            <person name="Park H.-J."/>
            <person name="Ramirez L."/>
            <person name="Alfaro M."/>
            <person name="Sun H."/>
            <person name="Tritt A."/>
            <person name="Yoshinaga Y."/>
            <person name="Zwiers L.-H."/>
            <person name="Turgeon B."/>
            <person name="Goodwin S."/>
            <person name="Spatafora J."/>
            <person name="Crous P."/>
            <person name="Grigoriev I."/>
        </authorList>
    </citation>
    <scope>NUCLEOTIDE SEQUENCE</scope>
    <source>
        <strain evidence="1">CBS 207.26</strain>
    </source>
</reference>
<sequence length="335" mass="39497">MSTLTVPRLRSFLSLAAEIRLQIYEYYLPHVYVRIDSSGYHLPALLLTCRTVYEEAFPLMASNVVFSFFSTGYFIDFFSAISQETTKKIRHVFVHGTPFHISDPGEKGRRHSYDIRDAIEYFPGLQLETLSIRDPYHGPNIDECDCSSLRTYYNLEYFAAHGRGWRELRVYLTSTACFNVEHPHFDAQPQPADWDAMMKWRDGKDGGAKVQIYVARYMLHYPNPHENTPRGKLARAEASQRERPWQVEWPDMDEKIFWSNRFTRRYRRSRKPQKRPTMVIMRRDKDADIVQDIAPMGQSIRTHLEHHTWQQMMELGIFRSGDNDPTHIWAGMYDL</sequence>
<keyword evidence="2" id="KW-1185">Reference proteome</keyword>
<organism evidence="1 2">
    <name type="scientific">Zopfia rhizophila CBS 207.26</name>
    <dbReference type="NCBI Taxonomy" id="1314779"/>
    <lineage>
        <taxon>Eukaryota</taxon>
        <taxon>Fungi</taxon>
        <taxon>Dikarya</taxon>
        <taxon>Ascomycota</taxon>
        <taxon>Pezizomycotina</taxon>
        <taxon>Dothideomycetes</taxon>
        <taxon>Dothideomycetes incertae sedis</taxon>
        <taxon>Zopfiaceae</taxon>
        <taxon>Zopfia</taxon>
    </lineage>
</organism>
<name>A0A6A6DM32_9PEZI</name>
<dbReference type="OrthoDB" id="72726at2759"/>
<gene>
    <name evidence="1" type="ORF">K469DRAFT_715783</name>
</gene>
<proteinExistence type="predicted"/>
<dbReference type="Proteomes" id="UP000800200">
    <property type="component" value="Unassembled WGS sequence"/>
</dbReference>
<dbReference type="PANTHER" id="PTHR38790">
    <property type="entry name" value="2EXR DOMAIN-CONTAINING PROTEIN-RELATED"/>
    <property type="match status" value="1"/>
</dbReference>
<protein>
    <submittedName>
        <fullName evidence="1">Uncharacterized protein</fullName>
    </submittedName>
</protein>